<organism evidence="1 2">
    <name type="scientific">Escherichia coli</name>
    <dbReference type="NCBI Taxonomy" id="562"/>
    <lineage>
        <taxon>Bacteria</taxon>
        <taxon>Pseudomonadati</taxon>
        <taxon>Pseudomonadota</taxon>
        <taxon>Gammaproteobacteria</taxon>
        <taxon>Enterobacterales</taxon>
        <taxon>Enterobacteriaceae</taxon>
        <taxon>Escherichia</taxon>
    </lineage>
</organism>
<accession>A0A376VNV3</accession>
<proteinExistence type="predicted"/>
<reference evidence="1 2" key="1">
    <citation type="submission" date="2018-06" db="EMBL/GenBank/DDBJ databases">
        <authorList>
            <consortium name="Pathogen Informatics"/>
            <person name="Doyle S."/>
        </authorList>
    </citation>
    <scope>NUCLEOTIDE SEQUENCE [LARGE SCALE GENOMIC DNA]</scope>
    <source>
        <strain evidence="1 2">NCTC9077</strain>
    </source>
</reference>
<evidence type="ECO:0000313" key="1">
    <source>
        <dbReference type="EMBL" id="STJ13661.1"/>
    </source>
</evidence>
<dbReference type="Proteomes" id="UP000254495">
    <property type="component" value="Unassembled WGS sequence"/>
</dbReference>
<gene>
    <name evidence="1" type="ORF">NCTC9077_05465</name>
</gene>
<protein>
    <submittedName>
        <fullName evidence="1">Uncharacterized protein</fullName>
    </submittedName>
</protein>
<evidence type="ECO:0000313" key="2">
    <source>
        <dbReference type="Proteomes" id="UP000254495"/>
    </source>
</evidence>
<sequence>MPLIIVVAGIALLLLLTIKIKLNTFVFVNYCLDCCRHRQWYGFE</sequence>
<dbReference type="EMBL" id="UGCU01000001">
    <property type="protein sequence ID" value="STJ13661.1"/>
    <property type="molecule type" value="Genomic_DNA"/>
</dbReference>
<dbReference type="AlphaFoldDB" id="A0A376VNV3"/>
<name>A0A376VNV3_ECOLX</name>